<evidence type="ECO:0000256" key="8">
    <source>
        <dbReference type="ARBA" id="ARBA00022827"/>
    </source>
</evidence>
<evidence type="ECO:0000313" key="15">
    <source>
        <dbReference type="EMBL" id="KDN43968.1"/>
    </source>
</evidence>
<feature type="domain" description="Phosphoadenosine phosphosulphate reductase" evidence="14">
    <location>
        <begin position="63"/>
        <end position="220"/>
    </location>
</feature>
<keyword evidence="5" id="KW-0808">Transferase</keyword>
<evidence type="ECO:0000256" key="9">
    <source>
        <dbReference type="ARBA" id="ARBA00022840"/>
    </source>
</evidence>
<dbReference type="Gene3D" id="3.40.50.620">
    <property type="entry name" value="HUPs"/>
    <property type="match status" value="1"/>
</dbReference>
<proteinExistence type="predicted"/>
<dbReference type="EMBL" id="JMSN01000056">
    <property type="protein sequence ID" value="KDN43968.1"/>
    <property type="molecule type" value="Genomic_DNA"/>
</dbReference>
<name>A0A066VUL9_TILAU</name>
<evidence type="ECO:0000256" key="6">
    <source>
        <dbReference type="ARBA" id="ARBA00022695"/>
    </source>
</evidence>
<keyword evidence="16" id="KW-1185">Reference proteome</keyword>
<evidence type="ECO:0000259" key="14">
    <source>
        <dbReference type="Pfam" id="PF01507"/>
    </source>
</evidence>
<dbReference type="GO" id="GO:0006747">
    <property type="term" value="P:FAD biosynthetic process"/>
    <property type="evidence" value="ECO:0007669"/>
    <property type="project" value="TreeGrafter"/>
</dbReference>
<protein>
    <recommendedName>
        <fullName evidence="2">FAD synthase</fullName>
        <ecNumber evidence="2">2.7.7.2</ecNumber>
    </recommendedName>
    <alternativeName>
        <fullName evidence="10">FAD pyrophosphorylase</fullName>
    </alternativeName>
    <alternativeName>
        <fullName evidence="11">FMN adenylyltransferase</fullName>
    </alternativeName>
</protein>
<evidence type="ECO:0000256" key="12">
    <source>
        <dbReference type="ARBA" id="ARBA00049494"/>
    </source>
</evidence>
<dbReference type="SUPFAM" id="SSF52402">
    <property type="entry name" value="Adenine nucleotide alpha hydrolases-like"/>
    <property type="match status" value="1"/>
</dbReference>
<evidence type="ECO:0000256" key="5">
    <source>
        <dbReference type="ARBA" id="ARBA00022679"/>
    </source>
</evidence>
<reference evidence="15 16" key="1">
    <citation type="submission" date="2014-05" db="EMBL/GenBank/DDBJ databases">
        <title>Draft genome sequence of a rare smut relative, Tilletiaria anomala UBC 951.</title>
        <authorList>
            <consortium name="DOE Joint Genome Institute"/>
            <person name="Toome M."/>
            <person name="Kuo A."/>
            <person name="Henrissat B."/>
            <person name="Lipzen A."/>
            <person name="Tritt A."/>
            <person name="Yoshinaga Y."/>
            <person name="Zane M."/>
            <person name="Barry K."/>
            <person name="Grigoriev I.V."/>
            <person name="Spatafora J.W."/>
            <person name="Aimea M.C."/>
        </authorList>
    </citation>
    <scope>NUCLEOTIDE SEQUENCE [LARGE SCALE GENOMIC DNA]</scope>
    <source>
        <strain evidence="15 16">UBC 951</strain>
    </source>
</reference>
<evidence type="ECO:0000256" key="7">
    <source>
        <dbReference type="ARBA" id="ARBA00022741"/>
    </source>
</evidence>
<keyword evidence="15" id="KW-0378">Hydrolase</keyword>
<comment type="pathway">
    <text evidence="1">Cofactor biosynthesis; FAD biosynthesis; FAD from FMN: step 1/1.</text>
</comment>
<feature type="region of interest" description="Disordered" evidence="13">
    <location>
        <begin position="272"/>
        <end position="316"/>
    </location>
</feature>
<dbReference type="InterPro" id="IPR014729">
    <property type="entry name" value="Rossmann-like_a/b/a_fold"/>
</dbReference>
<dbReference type="FunCoup" id="A0A066VUL9">
    <property type="interactions" value="113"/>
</dbReference>
<dbReference type="InterPro" id="IPR002500">
    <property type="entry name" value="PAPS_reduct_dom"/>
</dbReference>
<evidence type="ECO:0000256" key="10">
    <source>
        <dbReference type="ARBA" id="ARBA00031145"/>
    </source>
</evidence>
<evidence type="ECO:0000256" key="4">
    <source>
        <dbReference type="ARBA" id="ARBA00022643"/>
    </source>
</evidence>
<dbReference type="GeneID" id="25262514"/>
<dbReference type="InParanoid" id="A0A066VUL9"/>
<evidence type="ECO:0000256" key="3">
    <source>
        <dbReference type="ARBA" id="ARBA00022630"/>
    </source>
</evidence>
<dbReference type="CDD" id="cd23948">
    <property type="entry name" value="FAD_synthase"/>
    <property type="match status" value="1"/>
</dbReference>
<evidence type="ECO:0000256" key="1">
    <source>
        <dbReference type="ARBA" id="ARBA00004726"/>
    </source>
</evidence>
<dbReference type="GO" id="GO:0005524">
    <property type="term" value="F:ATP binding"/>
    <property type="evidence" value="ECO:0007669"/>
    <property type="project" value="UniProtKB-KW"/>
</dbReference>
<dbReference type="HOGENOM" id="CLU_056971_0_1_1"/>
<keyword evidence="9" id="KW-0067">ATP-binding</keyword>
<comment type="catalytic activity">
    <reaction evidence="12">
        <text>FMN + ATP + H(+) = FAD + diphosphate</text>
        <dbReference type="Rhea" id="RHEA:17237"/>
        <dbReference type="ChEBI" id="CHEBI:15378"/>
        <dbReference type="ChEBI" id="CHEBI:30616"/>
        <dbReference type="ChEBI" id="CHEBI:33019"/>
        <dbReference type="ChEBI" id="CHEBI:57692"/>
        <dbReference type="ChEBI" id="CHEBI:58210"/>
        <dbReference type="EC" id="2.7.7.2"/>
    </reaction>
</comment>
<dbReference type="AlphaFoldDB" id="A0A066VUL9"/>
<gene>
    <name evidence="15" type="ORF">K437DRAFT_225253</name>
</gene>
<evidence type="ECO:0000256" key="11">
    <source>
        <dbReference type="ARBA" id="ARBA00031871"/>
    </source>
</evidence>
<keyword evidence="6" id="KW-0548">Nucleotidyltransferase</keyword>
<sequence length="337" mass="37418">MAFPTDCNEDSSSSAEWLATLDAVYTLLEDPVTRAAYPHLAQRVQDAVSLTEEIVRELGPEQISLSFNGGKDCTVLVHILSAVLRRLSQKRSLSTPSSSRTPPIPPLRSVYITCPSPFAEVERFIRSSSRRYNLRVRSVAGDMRQGLEEYLSGGGECFCSCVSASYDGHSVTAIFIGTRSTDPNGRGIGRRAWTDSDWPRVERVHPILDWSYNDVWEFLRCPLFKYKQVDWEEERLEQEGCARSPGLPYCLLYDLGYTSLGSTYNTFPNPELQRKASAPANSVTGATQKGDEHVDAIASGQPSRGDEGRTASYRPAYELADGDLERKGRVKVGMQPC</sequence>
<keyword evidence="3" id="KW-0285">Flavoprotein</keyword>
<dbReference type="OMA" id="PYCLLYD"/>
<dbReference type="PANTHER" id="PTHR23293">
    <property type="entry name" value="FAD SYNTHETASE-RELATED FMN ADENYLYLTRANSFERASE"/>
    <property type="match status" value="1"/>
</dbReference>
<dbReference type="STRING" id="1037660.A0A066VUL9"/>
<dbReference type="GO" id="GO:0016787">
    <property type="term" value="F:hydrolase activity"/>
    <property type="evidence" value="ECO:0007669"/>
    <property type="project" value="UniProtKB-KW"/>
</dbReference>
<keyword evidence="7" id="KW-0547">Nucleotide-binding</keyword>
<keyword evidence="4" id="KW-0288">FMN</keyword>
<accession>A0A066VUL9</accession>
<dbReference type="Pfam" id="PF01507">
    <property type="entry name" value="PAPS_reduct"/>
    <property type="match status" value="1"/>
</dbReference>
<dbReference type="PANTHER" id="PTHR23293:SF9">
    <property type="entry name" value="FAD SYNTHASE"/>
    <property type="match status" value="1"/>
</dbReference>
<dbReference type="OrthoDB" id="270728at2759"/>
<dbReference type="RefSeq" id="XP_013242589.1">
    <property type="nucleotide sequence ID" value="XM_013387135.1"/>
</dbReference>
<dbReference type="GO" id="GO:0003919">
    <property type="term" value="F:FMN adenylyltransferase activity"/>
    <property type="evidence" value="ECO:0007669"/>
    <property type="project" value="UniProtKB-EC"/>
</dbReference>
<comment type="caution">
    <text evidence="15">The sequence shown here is derived from an EMBL/GenBank/DDBJ whole genome shotgun (WGS) entry which is preliminary data.</text>
</comment>
<organism evidence="15 16">
    <name type="scientific">Tilletiaria anomala (strain ATCC 24038 / CBS 436.72 / UBC 951)</name>
    <dbReference type="NCBI Taxonomy" id="1037660"/>
    <lineage>
        <taxon>Eukaryota</taxon>
        <taxon>Fungi</taxon>
        <taxon>Dikarya</taxon>
        <taxon>Basidiomycota</taxon>
        <taxon>Ustilaginomycotina</taxon>
        <taxon>Exobasidiomycetes</taxon>
        <taxon>Georgefischeriales</taxon>
        <taxon>Tilletiariaceae</taxon>
        <taxon>Tilletiaria</taxon>
    </lineage>
</organism>
<dbReference type="EC" id="2.7.7.2" evidence="2"/>
<keyword evidence="8" id="KW-0274">FAD</keyword>
<dbReference type="Proteomes" id="UP000027361">
    <property type="component" value="Unassembled WGS sequence"/>
</dbReference>
<evidence type="ECO:0000256" key="13">
    <source>
        <dbReference type="SAM" id="MobiDB-lite"/>
    </source>
</evidence>
<evidence type="ECO:0000256" key="2">
    <source>
        <dbReference type="ARBA" id="ARBA00012393"/>
    </source>
</evidence>
<evidence type="ECO:0000313" key="16">
    <source>
        <dbReference type="Proteomes" id="UP000027361"/>
    </source>
</evidence>